<keyword evidence="5" id="KW-0106">Calcium</keyword>
<dbReference type="InterPro" id="IPR050132">
    <property type="entry name" value="Gln/Glu-tRNA_Ligase"/>
</dbReference>
<evidence type="ECO:0000313" key="15">
    <source>
        <dbReference type="Proteomes" id="UP001642484"/>
    </source>
</evidence>
<comment type="catalytic activity">
    <reaction evidence="9">
        <text>tRNA(Gln) + L-glutamine + ATP = L-glutaminyl-tRNA(Gln) + AMP + diphosphate</text>
        <dbReference type="Rhea" id="RHEA:20121"/>
        <dbReference type="Rhea" id="RHEA-COMP:9662"/>
        <dbReference type="Rhea" id="RHEA-COMP:9681"/>
        <dbReference type="ChEBI" id="CHEBI:30616"/>
        <dbReference type="ChEBI" id="CHEBI:33019"/>
        <dbReference type="ChEBI" id="CHEBI:58359"/>
        <dbReference type="ChEBI" id="CHEBI:78442"/>
        <dbReference type="ChEBI" id="CHEBI:78521"/>
        <dbReference type="ChEBI" id="CHEBI:456215"/>
        <dbReference type="EC" id="6.1.1.18"/>
    </reaction>
</comment>
<sequence>MNVPVDPCGRPDVFDLDLTTTSWKRLRKWLALKCDSEDDGKDVDISFLLQHFGSLPRTMLTLYKAISGGIDWDNAVLVLSSVGGWMEYIFSAYVFFTVFCCLNIVTGIFVDNAKALKVADEEAMHHEAMKERQKWITEVAELFSKISVEKDAKLTKDDFVYHVTNSDRINTCFYHLGINTETTNTDELWELFDIDDSGCIDQDEFAIGIKQFHGVARSIDLFKLRKEVREILKQLNKIMAEGRRALVTGWSQGPHSEHLLVGSDAMSAAYLAQLGIPFGGTPVVLRPPEESLQEASKVSKSASATSQAKAAAAPTSPSGKEGPPDGRNFLEKWIEADLAPQGRCHKQKVLTRFPPEPNGYLHIGHAKSIMINFGLAHKYGGECNLRFDDTNPDTEETEYVEAIQEDVAWVCQALEMEKVKKGGKPWKNEPVYASDYFQQMYDFAIDLIKHGKAYVDSQTPEEVQKNRGGGANNLPGVDSAYRNRSVEENLKLFREMQEGKHAEGSMLLRAKIDMKHPNMNMRDPPMYRIRFSHHHRSGDQWKVYPIYDFAHGNEDAIEGVTHSICTLEFENHRALYDWFLDNCTIVPSRPYQKEFARLEVQGAVTSKRKLLRLVKEGHVTGWDDPRLLTIRGIRRRGVRPQGIKRMADGVGVSDRNSTTPFEFVEECWREDLEPISKRRLAVLDPLEVEIIDYEKEELIEGITDLPEQSASSQPSCARTLSFSKKIFIEQSDYQENPPEGYFRLGAIGSEVKLRHSYVIKLVEVVKDSSGRVVKLKCSHDSSTRDVMPADRKPKVIHWVNAKDCLDAEVRLINPLFLPMPDPVPEGKDFLSYINPEAMVRCKAKVEKALSNCVLEDRFQFERLGYFAPDYDCFTEPKKLSFNRVVPLKESADKKKIEGKGTASRKEEQQKQMAEKERLMKIPPQEFFKSERGDEFSAYDAEGVPTHDKEGNPLPKSSIKKLAKDLEKQKKLHESWKASK</sequence>
<evidence type="ECO:0000256" key="2">
    <source>
        <dbReference type="ARBA" id="ARBA00022490"/>
    </source>
</evidence>
<dbReference type="PRINTS" id="PR00987">
    <property type="entry name" value="TRNASYNTHGLU"/>
</dbReference>
<dbReference type="PANTHER" id="PTHR43097">
    <property type="entry name" value="GLUTAMINE-TRNA LIGASE"/>
    <property type="match status" value="1"/>
</dbReference>
<feature type="domain" description="EF-hand" evidence="13">
    <location>
        <begin position="180"/>
        <end position="215"/>
    </location>
</feature>
<keyword evidence="8 10" id="KW-0030">Aminoacyl-tRNA synthetase</keyword>
<feature type="compositionally biased region" description="Basic and acidic residues" evidence="11">
    <location>
        <begin position="961"/>
        <end position="979"/>
    </location>
</feature>
<dbReference type="Pfam" id="PF03950">
    <property type="entry name" value="tRNA-synt_1c_C"/>
    <property type="match status" value="1"/>
</dbReference>
<dbReference type="Gene3D" id="1.10.287.70">
    <property type="match status" value="1"/>
</dbReference>
<comment type="similarity">
    <text evidence="10">Belongs to the class-I aminoacyl-tRNA synthetase family.</text>
</comment>
<dbReference type="SUPFAM" id="SSF52374">
    <property type="entry name" value="Nucleotidylyl transferase"/>
    <property type="match status" value="1"/>
</dbReference>
<feature type="compositionally biased region" description="Low complexity" evidence="11">
    <location>
        <begin position="295"/>
        <end position="318"/>
    </location>
</feature>
<comment type="caution">
    <text evidence="14">The sequence shown here is derived from an EMBL/GenBank/DDBJ whole genome shotgun (WGS) entry which is preliminary data.</text>
</comment>
<feature type="region of interest" description="Disordered" evidence="11">
    <location>
        <begin position="892"/>
        <end position="979"/>
    </location>
</feature>
<dbReference type="InterPro" id="IPR020059">
    <property type="entry name" value="Glu/Gln-tRNA-synth_Ib_codon-bd"/>
</dbReference>
<keyword evidence="2" id="KW-0963">Cytoplasm</keyword>
<evidence type="ECO:0000256" key="6">
    <source>
        <dbReference type="ARBA" id="ARBA00022840"/>
    </source>
</evidence>
<evidence type="ECO:0000256" key="11">
    <source>
        <dbReference type="SAM" id="MobiDB-lite"/>
    </source>
</evidence>
<keyword evidence="4 10" id="KW-0547">Nucleotide-binding</keyword>
<dbReference type="InterPro" id="IPR002048">
    <property type="entry name" value="EF_hand_dom"/>
</dbReference>
<dbReference type="PROSITE" id="PS00178">
    <property type="entry name" value="AA_TRNA_LIGASE_I"/>
    <property type="match status" value="1"/>
</dbReference>
<dbReference type="InterPro" id="IPR014729">
    <property type="entry name" value="Rossmann-like_a/b/a_fold"/>
</dbReference>
<evidence type="ECO:0000313" key="14">
    <source>
        <dbReference type="EMBL" id="CAK9006552.1"/>
    </source>
</evidence>
<dbReference type="NCBIfam" id="NF011291">
    <property type="entry name" value="PRK14703.1"/>
    <property type="match status" value="1"/>
</dbReference>
<dbReference type="InterPro" id="IPR000924">
    <property type="entry name" value="Glu/Gln-tRNA-synth"/>
</dbReference>
<dbReference type="PROSITE" id="PS00018">
    <property type="entry name" value="EF_HAND_1"/>
    <property type="match status" value="1"/>
</dbReference>
<dbReference type="InterPro" id="IPR004514">
    <property type="entry name" value="Gln-tRNA-synth"/>
</dbReference>
<dbReference type="SUPFAM" id="SSF50715">
    <property type="entry name" value="Ribosomal protein L25-like"/>
    <property type="match status" value="1"/>
</dbReference>
<dbReference type="EMBL" id="CAXAMN010003847">
    <property type="protein sequence ID" value="CAK9006552.1"/>
    <property type="molecule type" value="Genomic_DNA"/>
</dbReference>
<keyword evidence="12" id="KW-0472">Membrane</keyword>
<name>A0ABP0IWU9_9DINO</name>
<evidence type="ECO:0000256" key="7">
    <source>
        <dbReference type="ARBA" id="ARBA00022917"/>
    </source>
</evidence>
<dbReference type="Pfam" id="PF00749">
    <property type="entry name" value="tRNA-synt_1c"/>
    <property type="match status" value="1"/>
</dbReference>
<dbReference type="InterPro" id="IPR011992">
    <property type="entry name" value="EF-hand-dom_pair"/>
</dbReference>
<evidence type="ECO:0000256" key="3">
    <source>
        <dbReference type="ARBA" id="ARBA00022598"/>
    </source>
</evidence>
<keyword evidence="15" id="KW-1185">Reference proteome</keyword>
<dbReference type="InterPro" id="IPR011035">
    <property type="entry name" value="Ribosomal_bL25/Gln-tRNA_synth"/>
</dbReference>
<dbReference type="Gene3D" id="2.40.240.10">
    <property type="entry name" value="Ribosomal Protein L25, Chain P"/>
    <property type="match status" value="2"/>
</dbReference>
<dbReference type="Gene3D" id="1.10.238.10">
    <property type="entry name" value="EF-hand"/>
    <property type="match status" value="1"/>
</dbReference>
<dbReference type="NCBIfam" id="TIGR00440">
    <property type="entry name" value="glnS"/>
    <property type="match status" value="1"/>
</dbReference>
<gene>
    <name evidence="14" type="ORF">CCMP2556_LOCUS8478</name>
</gene>
<dbReference type="Proteomes" id="UP001642484">
    <property type="component" value="Unassembled WGS sequence"/>
</dbReference>
<dbReference type="SUPFAM" id="SSF47473">
    <property type="entry name" value="EF-hand"/>
    <property type="match status" value="1"/>
</dbReference>
<evidence type="ECO:0000256" key="12">
    <source>
        <dbReference type="SAM" id="Phobius"/>
    </source>
</evidence>
<dbReference type="PANTHER" id="PTHR43097:SF5">
    <property type="entry name" value="GLUTAMATE--TRNA LIGASE"/>
    <property type="match status" value="1"/>
</dbReference>
<organism evidence="14 15">
    <name type="scientific">Durusdinium trenchii</name>
    <dbReference type="NCBI Taxonomy" id="1381693"/>
    <lineage>
        <taxon>Eukaryota</taxon>
        <taxon>Sar</taxon>
        <taxon>Alveolata</taxon>
        <taxon>Dinophyceae</taxon>
        <taxon>Suessiales</taxon>
        <taxon>Symbiodiniaceae</taxon>
        <taxon>Durusdinium</taxon>
    </lineage>
</organism>
<reference evidence="14 15" key="1">
    <citation type="submission" date="2024-02" db="EMBL/GenBank/DDBJ databases">
        <authorList>
            <person name="Chen Y."/>
            <person name="Shah S."/>
            <person name="Dougan E. K."/>
            <person name="Thang M."/>
            <person name="Chan C."/>
        </authorList>
    </citation>
    <scope>NUCLEOTIDE SEQUENCE [LARGE SCALE GENOMIC DNA]</scope>
</reference>
<dbReference type="InterPro" id="IPR020058">
    <property type="entry name" value="Glu/Gln-tRNA-synth_Ib_cat-dom"/>
</dbReference>
<evidence type="ECO:0000256" key="4">
    <source>
        <dbReference type="ARBA" id="ARBA00022741"/>
    </source>
</evidence>
<feature type="region of interest" description="Disordered" evidence="11">
    <location>
        <begin position="290"/>
        <end position="328"/>
    </location>
</feature>
<evidence type="ECO:0000256" key="5">
    <source>
        <dbReference type="ARBA" id="ARBA00022837"/>
    </source>
</evidence>
<dbReference type="InterPro" id="IPR001412">
    <property type="entry name" value="aa-tRNA-synth_I_CS"/>
</dbReference>
<dbReference type="InterPro" id="IPR049437">
    <property type="entry name" value="tRNA-synt_1c_C2"/>
</dbReference>
<proteinExistence type="inferred from homology"/>
<evidence type="ECO:0000256" key="8">
    <source>
        <dbReference type="ARBA" id="ARBA00023146"/>
    </source>
</evidence>
<protein>
    <recommendedName>
        <fullName evidence="1">glutamine--tRNA ligase</fullName>
        <ecNumber evidence="1">6.1.1.18</ecNumber>
    </recommendedName>
</protein>
<dbReference type="EC" id="6.1.1.18" evidence="1"/>
<evidence type="ECO:0000256" key="9">
    <source>
        <dbReference type="ARBA" id="ARBA00048270"/>
    </source>
</evidence>
<dbReference type="PROSITE" id="PS50222">
    <property type="entry name" value="EF_HAND_2"/>
    <property type="match status" value="1"/>
</dbReference>
<dbReference type="Gene3D" id="3.40.50.620">
    <property type="entry name" value="HUPs"/>
    <property type="match status" value="1"/>
</dbReference>
<dbReference type="InterPro" id="IPR018247">
    <property type="entry name" value="EF_Hand_1_Ca_BS"/>
</dbReference>
<keyword evidence="3 10" id="KW-0436">Ligase</keyword>
<evidence type="ECO:0000259" key="13">
    <source>
        <dbReference type="PROSITE" id="PS50222"/>
    </source>
</evidence>
<dbReference type="Pfam" id="PF20974">
    <property type="entry name" value="tRNA-synt_1c_C2"/>
    <property type="match status" value="1"/>
</dbReference>
<keyword evidence="6 10" id="KW-0067">ATP-binding</keyword>
<evidence type="ECO:0000256" key="1">
    <source>
        <dbReference type="ARBA" id="ARBA00012836"/>
    </source>
</evidence>
<dbReference type="SMART" id="SM00054">
    <property type="entry name" value="EFh"/>
    <property type="match status" value="2"/>
</dbReference>
<keyword evidence="12" id="KW-1133">Transmembrane helix</keyword>
<keyword evidence="12" id="KW-0812">Transmembrane</keyword>
<accession>A0ABP0IWU9</accession>
<feature type="transmembrane region" description="Helical" evidence="12">
    <location>
        <begin position="88"/>
        <end position="110"/>
    </location>
</feature>
<feature type="compositionally biased region" description="Basic and acidic residues" evidence="11">
    <location>
        <begin position="892"/>
        <end position="919"/>
    </location>
</feature>
<dbReference type="InterPro" id="IPR020056">
    <property type="entry name" value="Rbsml_bL25/Gln-tRNA_synth_N"/>
</dbReference>
<evidence type="ECO:0000256" key="10">
    <source>
        <dbReference type="RuleBase" id="RU363037"/>
    </source>
</evidence>
<keyword evidence="7 10" id="KW-0648">Protein biosynthesis</keyword>